<evidence type="ECO:0000256" key="12">
    <source>
        <dbReference type="ARBA" id="ARBA00023185"/>
    </source>
</evidence>
<feature type="domain" description="Plastocyanin-like" evidence="14">
    <location>
        <begin position="101"/>
        <end position="254"/>
    </location>
</feature>
<evidence type="ECO:0000259" key="16">
    <source>
        <dbReference type="Pfam" id="PF07732"/>
    </source>
</evidence>
<evidence type="ECO:0000259" key="15">
    <source>
        <dbReference type="Pfam" id="PF07731"/>
    </source>
</evidence>
<dbReference type="InterPro" id="IPR017761">
    <property type="entry name" value="Laccase"/>
</dbReference>
<dbReference type="GO" id="GO:0005507">
    <property type="term" value="F:copper ion binding"/>
    <property type="evidence" value="ECO:0007669"/>
    <property type="project" value="InterPro"/>
</dbReference>
<comment type="caution">
    <text evidence="17">The sequence shown here is derived from an EMBL/GenBank/DDBJ whole genome shotgun (WGS) entry which is preliminary data.</text>
</comment>
<keyword evidence="18" id="KW-1185">Reference proteome</keyword>
<dbReference type="InterPro" id="IPR034285">
    <property type="entry name" value="CuRO_2_LCC"/>
</dbReference>
<accession>A0AAV0GPZ1</accession>
<comment type="subcellular location">
    <subcellularLocation>
        <location evidence="2 13">Secreted</location>
        <location evidence="2 13">Extracellular space</location>
        <location evidence="2 13">Apoplast</location>
    </subcellularLocation>
</comment>
<keyword evidence="7 13" id="KW-0479">Metal-binding</keyword>
<feature type="domain" description="Plastocyanin-like" evidence="15">
    <location>
        <begin position="355"/>
        <end position="488"/>
    </location>
</feature>
<protein>
    <recommendedName>
        <fullName evidence="4 13">Laccase</fullName>
        <ecNumber evidence="4 13">1.10.3.2</ecNumber>
    </recommendedName>
    <alternativeName>
        <fullName evidence="13">Benzenediol:oxygen oxidoreductase</fullName>
    </alternativeName>
    <alternativeName>
        <fullName evidence="13">Diphenol oxidase</fullName>
    </alternativeName>
    <alternativeName>
        <fullName evidence="13">Urishiol oxidase</fullName>
    </alternativeName>
</protein>
<dbReference type="InterPro" id="IPR045087">
    <property type="entry name" value="Cu-oxidase_fam"/>
</dbReference>
<evidence type="ECO:0000313" key="18">
    <source>
        <dbReference type="Proteomes" id="UP001154282"/>
    </source>
</evidence>
<evidence type="ECO:0000256" key="1">
    <source>
        <dbReference type="ARBA" id="ARBA00000349"/>
    </source>
</evidence>
<feature type="chain" id="PRO_5043087921" description="Laccase" evidence="13">
    <location>
        <begin position="23"/>
        <end position="505"/>
    </location>
</feature>
<keyword evidence="8 13" id="KW-0677">Repeat</keyword>
<dbReference type="EMBL" id="CAMGYJ010000002">
    <property type="protein sequence ID" value="CAI0375075.1"/>
    <property type="molecule type" value="Genomic_DNA"/>
</dbReference>
<keyword evidence="13" id="KW-0732">Signal</keyword>
<keyword evidence="11" id="KW-0325">Glycoprotein</keyword>
<dbReference type="PROSITE" id="PS00080">
    <property type="entry name" value="MULTICOPPER_OXIDASE2"/>
    <property type="match status" value="1"/>
</dbReference>
<sequence>MACSFLRFLLVLVCFVPAFVDCAVRHYNFNLRTGWADGPAYITQCPIQPGQSYLYNFTVTGQRGTLLWHAHILWLRATVHGGIVILPKRGVPYPFPAPHKEVVVVLGEWWKSDTEAVINEATKSGLAPNVSDAHTINGHPGPISNCASQGNFPGGFTLPVQAGKTYMLRLINAALNEELFFKIAGHKLTVVEVDATYVKPFKTDTVLIAPGQTTNVLVAADQSSGKYLVAASPFNDAPIAVDNKTATATVSYAGTLSTAQTTLTIPPPKNATAVANAFTNSLRSLNSKKFPAAVPKTVDHNLFFTVGLGINPCPSCKAGNGSRVVASINNVTFVMPTTALLQAHFFKQKGVFTTDFPANPPHVFNYTGTPPANLATTRGTKVYRLAYNSTVQLVMQDTGIISPENHPIHLHGFNFFAVGRGIGNYNPKSDPKKFNLVDPVERNTIGVPSGGWVAIRFRADNPGVWFMHCHLEIHTTWGLKMAFLVENGKGANQSLLPPPGDLPKC</sequence>
<evidence type="ECO:0000256" key="2">
    <source>
        <dbReference type="ARBA" id="ARBA00004271"/>
    </source>
</evidence>
<feature type="signal peptide" evidence="13">
    <location>
        <begin position="1"/>
        <end position="22"/>
    </location>
</feature>
<evidence type="ECO:0000256" key="8">
    <source>
        <dbReference type="ARBA" id="ARBA00022737"/>
    </source>
</evidence>
<reference evidence="17" key="1">
    <citation type="submission" date="2022-08" db="EMBL/GenBank/DDBJ databases">
        <authorList>
            <person name="Gutierrez-Valencia J."/>
        </authorList>
    </citation>
    <scope>NUCLEOTIDE SEQUENCE</scope>
</reference>
<dbReference type="CDD" id="cd13897">
    <property type="entry name" value="CuRO_3_LCC_plant"/>
    <property type="match status" value="1"/>
</dbReference>
<evidence type="ECO:0000259" key="14">
    <source>
        <dbReference type="Pfam" id="PF00394"/>
    </source>
</evidence>
<dbReference type="Pfam" id="PF07732">
    <property type="entry name" value="Cu-oxidase_3"/>
    <property type="match status" value="1"/>
</dbReference>
<dbReference type="InterPro" id="IPR033138">
    <property type="entry name" value="Cu_oxidase_CS"/>
</dbReference>
<comment type="cofactor">
    <cofactor evidence="13">
        <name>Cu cation</name>
        <dbReference type="ChEBI" id="CHEBI:23378"/>
    </cofactor>
    <text evidence="13">Binds 4 Cu cations per monomer.</text>
</comment>
<dbReference type="InterPro" id="IPR011706">
    <property type="entry name" value="Cu-oxidase_C"/>
</dbReference>
<keyword evidence="10 13" id="KW-0186">Copper</keyword>
<proteinExistence type="inferred from homology"/>
<evidence type="ECO:0000256" key="7">
    <source>
        <dbReference type="ARBA" id="ARBA00022723"/>
    </source>
</evidence>
<feature type="domain" description="Plastocyanin-like" evidence="16">
    <location>
        <begin position="32"/>
        <end position="88"/>
    </location>
</feature>
<evidence type="ECO:0000256" key="10">
    <source>
        <dbReference type="ARBA" id="ARBA00023008"/>
    </source>
</evidence>
<dbReference type="Pfam" id="PF00394">
    <property type="entry name" value="Cu-oxidase"/>
    <property type="match status" value="1"/>
</dbReference>
<dbReference type="GO" id="GO:0052716">
    <property type="term" value="F:hydroquinone:oxygen oxidoreductase activity"/>
    <property type="evidence" value="ECO:0007669"/>
    <property type="project" value="UniProtKB-EC"/>
</dbReference>
<keyword evidence="6 13" id="KW-0964">Secreted</keyword>
<dbReference type="GO" id="GO:0046274">
    <property type="term" value="P:lignin catabolic process"/>
    <property type="evidence" value="ECO:0007669"/>
    <property type="project" value="UniProtKB-KW"/>
</dbReference>
<comment type="similarity">
    <text evidence="3 13">Belongs to the multicopper oxidase family.</text>
</comment>
<dbReference type="FunFam" id="2.60.40.420:FF:000053">
    <property type="entry name" value="Laccase"/>
    <property type="match status" value="1"/>
</dbReference>
<dbReference type="NCBIfam" id="TIGR03389">
    <property type="entry name" value="laccase"/>
    <property type="match status" value="1"/>
</dbReference>
<keyword evidence="12 13" id="KW-0439">Lignin degradation</keyword>
<evidence type="ECO:0000256" key="6">
    <source>
        <dbReference type="ARBA" id="ARBA00022525"/>
    </source>
</evidence>
<organism evidence="17 18">
    <name type="scientific">Linum tenue</name>
    <dbReference type="NCBI Taxonomy" id="586396"/>
    <lineage>
        <taxon>Eukaryota</taxon>
        <taxon>Viridiplantae</taxon>
        <taxon>Streptophyta</taxon>
        <taxon>Embryophyta</taxon>
        <taxon>Tracheophyta</taxon>
        <taxon>Spermatophyta</taxon>
        <taxon>Magnoliopsida</taxon>
        <taxon>eudicotyledons</taxon>
        <taxon>Gunneridae</taxon>
        <taxon>Pentapetalae</taxon>
        <taxon>rosids</taxon>
        <taxon>fabids</taxon>
        <taxon>Malpighiales</taxon>
        <taxon>Linaceae</taxon>
        <taxon>Linum</taxon>
    </lineage>
</organism>
<dbReference type="Proteomes" id="UP001154282">
    <property type="component" value="Unassembled WGS sequence"/>
</dbReference>
<dbReference type="AlphaFoldDB" id="A0AAV0GPZ1"/>
<dbReference type="InterPro" id="IPR034289">
    <property type="entry name" value="CuRO_3_LCC"/>
</dbReference>
<evidence type="ECO:0000256" key="11">
    <source>
        <dbReference type="ARBA" id="ARBA00023180"/>
    </source>
</evidence>
<dbReference type="PANTHER" id="PTHR11709">
    <property type="entry name" value="MULTI-COPPER OXIDASE"/>
    <property type="match status" value="1"/>
</dbReference>
<dbReference type="InterPro" id="IPR008972">
    <property type="entry name" value="Cupredoxin"/>
</dbReference>
<evidence type="ECO:0000256" key="13">
    <source>
        <dbReference type="RuleBase" id="RU361119"/>
    </source>
</evidence>
<dbReference type="EC" id="1.10.3.2" evidence="4 13"/>
<comment type="function">
    <text evidence="13">Lignin degradation and detoxification of lignin-derived products.</text>
</comment>
<dbReference type="CDD" id="cd13875">
    <property type="entry name" value="CuRO_2_LCC_plant"/>
    <property type="match status" value="1"/>
</dbReference>
<gene>
    <name evidence="17" type="ORF">LITE_LOCUS454</name>
</gene>
<dbReference type="Gene3D" id="2.60.40.420">
    <property type="entry name" value="Cupredoxins - blue copper proteins"/>
    <property type="match status" value="3"/>
</dbReference>
<dbReference type="PROSITE" id="PS00079">
    <property type="entry name" value="MULTICOPPER_OXIDASE1"/>
    <property type="match status" value="1"/>
</dbReference>
<evidence type="ECO:0000256" key="9">
    <source>
        <dbReference type="ARBA" id="ARBA00023002"/>
    </source>
</evidence>
<dbReference type="GO" id="GO:0048046">
    <property type="term" value="C:apoplast"/>
    <property type="evidence" value="ECO:0007669"/>
    <property type="project" value="UniProtKB-SubCell"/>
</dbReference>
<dbReference type="FunFam" id="2.60.40.420:FF:000049">
    <property type="entry name" value="Laccase"/>
    <property type="match status" value="1"/>
</dbReference>
<dbReference type="InterPro" id="IPR011707">
    <property type="entry name" value="Cu-oxidase-like_N"/>
</dbReference>
<evidence type="ECO:0000256" key="3">
    <source>
        <dbReference type="ARBA" id="ARBA00010609"/>
    </source>
</evidence>
<name>A0AAV0GPZ1_9ROSI</name>
<evidence type="ECO:0000256" key="4">
    <source>
        <dbReference type="ARBA" id="ARBA00012297"/>
    </source>
</evidence>
<dbReference type="InterPro" id="IPR002355">
    <property type="entry name" value="Cu_oxidase_Cu_BS"/>
</dbReference>
<evidence type="ECO:0000256" key="5">
    <source>
        <dbReference type="ARBA" id="ARBA00022523"/>
    </source>
</evidence>
<dbReference type="Pfam" id="PF07731">
    <property type="entry name" value="Cu-oxidase_2"/>
    <property type="match status" value="1"/>
</dbReference>
<dbReference type="SUPFAM" id="SSF49503">
    <property type="entry name" value="Cupredoxins"/>
    <property type="match status" value="3"/>
</dbReference>
<dbReference type="PANTHER" id="PTHR11709:SF370">
    <property type="entry name" value="LACCASE-4"/>
    <property type="match status" value="1"/>
</dbReference>
<keyword evidence="5 13" id="KW-0052">Apoplast</keyword>
<evidence type="ECO:0000313" key="17">
    <source>
        <dbReference type="EMBL" id="CAI0375075.1"/>
    </source>
</evidence>
<keyword evidence="9 13" id="KW-0560">Oxidoreductase</keyword>
<comment type="catalytic activity">
    <reaction evidence="1 13">
        <text>4 hydroquinone + O2 = 4 benzosemiquinone + 2 H2O</text>
        <dbReference type="Rhea" id="RHEA:11276"/>
        <dbReference type="ChEBI" id="CHEBI:15377"/>
        <dbReference type="ChEBI" id="CHEBI:15379"/>
        <dbReference type="ChEBI" id="CHEBI:17594"/>
        <dbReference type="ChEBI" id="CHEBI:17977"/>
        <dbReference type="EC" id="1.10.3.2"/>
    </reaction>
</comment>
<dbReference type="InterPro" id="IPR001117">
    <property type="entry name" value="Cu-oxidase_2nd"/>
</dbReference>